<organism evidence="8 9">
    <name type="scientific">Paraburkholderia tropica</name>
    <dbReference type="NCBI Taxonomy" id="92647"/>
    <lineage>
        <taxon>Bacteria</taxon>
        <taxon>Pseudomonadati</taxon>
        <taxon>Pseudomonadota</taxon>
        <taxon>Betaproteobacteria</taxon>
        <taxon>Burkholderiales</taxon>
        <taxon>Burkholderiaceae</taxon>
        <taxon>Paraburkholderia</taxon>
    </lineage>
</organism>
<keyword evidence="5" id="KW-0704">Schiff base</keyword>
<dbReference type="PANTHER" id="PTHR10889:SF3">
    <property type="entry name" value="DEOXYRIBOSE-PHOSPHATE ALDOLASE"/>
    <property type="match status" value="1"/>
</dbReference>
<dbReference type="RefSeq" id="WP_065065007.1">
    <property type="nucleotide sequence ID" value="NZ_CP191363.1"/>
</dbReference>
<dbReference type="InterPro" id="IPR013785">
    <property type="entry name" value="Aldolase_TIM"/>
</dbReference>
<dbReference type="Gene3D" id="3.20.20.70">
    <property type="entry name" value="Aldolase class I"/>
    <property type="match status" value="1"/>
</dbReference>
<dbReference type="PANTHER" id="PTHR10889">
    <property type="entry name" value="DEOXYRIBOSE-PHOSPHATE ALDOLASE"/>
    <property type="match status" value="1"/>
</dbReference>
<evidence type="ECO:0000256" key="1">
    <source>
        <dbReference type="ARBA" id="ARBA00004816"/>
    </source>
</evidence>
<dbReference type="NCBIfam" id="TIGR00126">
    <property type="entry name" value="deoC"/>
    <property type="match status" value="1"/>
</dbReference>
<dbReference type="InterPro" id="IPR002915">
    <property type="entry name" value="DeoC/FbaB/LacD_aldolase"/>
</dbReference>
<dbReference type="CDD" id="cd00959">
    <property type="entry name" value="DeoC"/>
    <property type="match status" value="1"/>
</dbReference>
<dbReference type="Proteomes" id="UP000247515">
    <property type="component" value="Unassembled WGS sequence"/>
</dbReference>
<evidence type="ECO:0000256" key="2">
    <source>
        <dbReference type="ARBA" id="ARBA00009473"/>
    </source>
</evidence>
<comment type="caution">
    <text evidence="8">The sequence shown here is derived from an EMBL/GenBank/DDBJ whole genome shotgun (WGS) entry which is preliminary data.</text>
</comment>
<keyword evidence="4" id="KW-0456">Lyase</keyword>
<reference evidence="8 9" key="1">
    <citation type="submission" date="2018-05" db="EMBL/GenBank/DDBJ databases">
        <title>Genomic Encyclopedia of Type Strains, Phase IV (KMG-V): Genome sequencing to study the core and pangenomes of soil and plant-associated prokaryotes.</title>
        <authorList>
            <person name="Whitman W."/>
        </authorList>
    </citation>
    <scope>NUCLEOTIDE SEQUENCE [LARGE SCALE GENOMIC DNA]</scope>
    <source>
        <strain evidence="8 9">SIr-6563</strain>
    </source>
</reference>
<name>A0ABX5MBG3_9BURK</name>
<sequence>MPTASEASQQSVVALRHAAPAASVVSGTQAAHIERNPGTAFDTAWIDALRVNQSAVERRTATLGTRRAVKKDAQAAWLLKAITCIDLTTLSGDDTEGRVRRLCAKARHPVRADLLAALGMAPESIQTGAVCVYHRFVAAAVDALDGSGIPVAAVSTGFPAGLNPHALKLKEIEASVADGAREIDIVVTREYVLTGNWRALYDEVREFRAACGEAHLKAILATGDIRVLSNIAKASMVCMMAGADFIKTSTGKEGVNATLDVSLVMVRMIREYREHTGALVGFKPAGGVSTAKSALAYQILMKEELGRPWLEPELFRFGASSLLADIERQLEHYVSGRYSAFHRHPVA</sequence>
<comment type="pathway">
    <text evidence="1">Carbohydrate degradation; 2-deoxy-D-ribose 1-phosphate degradation; D-glyceraldehyde 3-phosphate and acetaldehyde from 2-deoxy-alpha-D-ribose 1-phosphate: step 2/2.</text>
</comment>
<evidence type="ECO:0000256" key="5">
    <source>
        <dbReference type="ARBA" id="ARBA00023270"/>
    </source>
</evidence>
<evidence type="ECO:0000256" key="4">
    <source>
        <dbReference type="ARBA" id="ARBA00023239"/>
    </source>
</evidence>
<dbReference type="SUPFAM" id="SSF51569">
    <property type="entry name" value="Aldolase"/>
    <property type="match status" value="1"/>
</dbReference>
<protein>
    <recommendedName>
        <fullName evidence="3 7">Deoxyribose-phosphate aldolase</fullName>
        <ecNumber evidence="3 7">4.1.2.4</ecNumber>
    </recommendedName>
</protein>
<evidence type="ECO:0000313" key="9">
    <source>
        <dbReference type="Proteomes" id="UP000247515"/>
    </source>
</evidence>
<evidence type="ECO:0000256" key="3">
    <source>
        <dbReference type="ARBA" id="ARBA00012515"/>
    </source>
</evidence>
<evidence type="ECO:0000256" key="6">
    <source>
        <dbReference type="ARBA" id="ARBA00048791"/>
    </source>
</evidence>
<proteinExistence type="inferred from homology"/>
<dbReference type="InterPro" id="IPR011343">
    <property type="entry name" value="DeoC"/>
</dbReference>
<dbReference type="EC" id="4.1.2.4" evidence="3 7"/>
<keyword evidence="9" id="KW-1185">Reference proteome</keyword>
<dbReference type="SMART" id="SM01133">
    <property type="entry name" value="DeoC"/>
    <property type="match status" value="1"/>
</dbReference>
<comment type="similarity">
    <text evidence="2">Belongs to the DeoC/FbaB aldolase family. DeoC type 2 subfamily.</text>
</comment>
<evidence type="ECO:0000313" key="8">
    <source>
        <dbReference type="EMBL" id="PXX04256.1"/>
    </source>
</evidence>
<evidence type="ECO:0000256" key="7">
    <source>
        <dbReference type="NCBIfam" id="TIGR00126"/>
    </source>
</evidence>
<accession>A0ABX5MBG3</accession>
<dbReference type="EMBL" id="QJJV01000046">
    <property type="protein sequence ID" value="PXX04256.1"/>
    <property type="molecule type" value="Genomic_DNA"/>
</dbReference>
<gene>
    <name evidence="8" type="ORF">C7400_14625</name>
</gene>
<comment type="catalytic activity">
    <reaction evidence="6">
        <text>2-deoxy-D-ribose 5-phosphate = D-glyceraldehyde 3-phosphate + acetaldehyde</text>
        <dbReference type="Rhea" id="RHEA:12821"/>
        <dbReference type="ChEBI" id="CHEBI:15343"/>
        <dbReference type="ChEBI" id="CHEBI:59776"/>
        <dbReference type="ChEBI" id="CHEBI:62877"/>
        <dbReference type="EC" id="4.1.2.4"/>
    </reaction>
</comment>
<dbReference type="Pfam" id="PF01791">
    <property type="entry name" value="DeoC"/>
    <property type="match status" value="1"/>
</dbReference>